<dbReference type="Gene3D" id="3.10.50.10">
    <property type="match status" value="1"/>
</dbReference>
<protein>
    <recommendedName>
        <fullName evidence="3">GH18 domain-containing protein</fullName>
    </recommendedName>
</protein>
<dbReference type="VEuPathDB" id="VectorBase:BGLB033860"/>
<organism evidence="1 2">
    <name type="scientific">Biomphalaria glabrata</name>
    <name type="common">Bloodfluke planorb</name>
    <name type="synonym">Freshwater snail</name>
    <dbReference type="NCBI Taxonomy" id="6526"/>
    <lineage>
        <taxon>Eukaryota</taxon>
        <taxon>Metazoa</taxon>
        <taxon>Spiralia</taxon>
        <taxon>Lophotrochozoa</taxon>
        <taxon>Mollusca</taxon>
        <taxon>Gastropoda</taxon>
        <taxon>Heterobranchia</taxon>
        <taxon>Euthyneura</taxon>
        <taxon>Panpulmonata</taxon>
        <taxon>Hygrophila</taxon>
        <taxon>Lymnaeoidea</taxon>
        <taxon>Planorbidae</taxon>
        <taxon>Biomphalaria</taxon>
    </lineage>
</organism>
<proteinExistence type="predicted"/>
<gene>
    <name evidence="1" type="primary">106066201</name>
</gene>
<sequence>MNYIGSISILDRGDAPAQAVIDRNARSLAQRIADETKDELNKVMTRVHAIYSAMDTVDDFYFGHSMEFVNDLAELETILKDEIKKRQYQQQVTVFIVGYSDICHQKFRLLQQVNEFCRILKQHATKIQHLSDQAPYLCTEEWRDNRLDQKCIHYFEDALSLKAKANYINQKGLGGFIMWEFIKDDFWGACNEGLYPMLRILSQECK</sequence>
<dbReference type="Gene3D" id="3.20.20.80">
    <property type="entry name" value="Glycosidases"/>
    <property type="match status" value="1"/>
</dbReference>
<dbReference type="AlphaFoldDB" id="A0A2C9LQK1"/>
<dbReference type="InterPro" id="IPR029070">
    <property type="entry name" value="Chitinase_insertion_sf"/>
</dbReference>
<dbReference type="PANTHER" id="PTHR37915">
    <property type="match status" value="1"/>
</dbReference>
<dbReference type="STRING" id="6526.A0A2C9LQK1"/>
<evidence type="ECO:0008006" key="3">
    <source>
        <dbReference type="Google" id="ProtNLM"/>
    </source>
</evidence>
<evidence type="ECO:0000313" key="2">
    <source>
        <dbReference type="Proteomes" id="UP000076420"/>
    </source>
</evidence>
<dbReference type="InterPro" id="IPR017853">
    <property type="entry name" value="GH"/>
</dbReference>
<dbReference type="EnsemblMetazoa" id="BGLB033860-RA">
    <property type="protein sequence ID" value="BGLB033860-PA"/>
    <property type="gene ID" value="BGLB033860"/>
</dbReference>
<reference evidence="1" key="1">
    <citation type="submission" date="2020-05" db="UniProtKB">
        <authorList>
            <consortium name="EnsemblMetazoa"/>
        </authorList>
    </citation>
    <scope>IDENTIFICATION</scope>
    <source>
        <strain evidence="1">BB02</strain>
    </source>
</reference>
<dbReference type="PANTHER" id="PTHR37915:SF3">
    <property type="match status" value="1"/>
</dbReference>
<dbReference type="VEuPathDB" id="VectorBase:BGLAX_044038"/>
<dbReference type="SUPFAM" id="SSF51445">
    <property type="entry name" value="(Trans)glycosidases"/>
    <property type="match status" value="1"/>
</dbReference>
<dbReference type="Proteomes" id="UP000076420">
    <property type="component" value="Unassembled WGS sequence"/>
</dbReference>
<name>A0A2C9LQK1_BIOGL</name>
<accession>A0A2C9LQK1</accession>
<dbReference type="KEGG" id="bgt:106066201"/>
<evidence type="ECO:0000313" key="1">
    <source>
        <dbReference type="EnsemblMetazoa" id="BGLB033860-PA"/>
    </source>
</evidence>
<dbReference type="OrthoDB" id="10037468at2759"/>